<dbReference type="Proteomes" id="UP000649179">
    <property type="component" value="Unassembled WGS sequence"/>
</dbReference>
<comment type="caution">
    <text evidence="2">The sequence shown here is derived from an EMBL/GenBank/DDBJ whole genome shotgun (WGS) entry which is preliminary data.</text>
</comment>
<evidence type="ECO:0008006" key="4">
    <source>
        <dbReference type="Google" id="ProtNLM"/>
    </source>
</evidence>
<sequence>MDATTTADPCGCPDYGLSRRRLLGAAAATTGLLAAGQMFGDAFRQVAYGAPAGGNVVVVLSMRGGADGLSMVVPSTAADQAVLAKARPDIYLPASSLIAGDARFGLHPAFAPLQDMWNVSKNFAAVHAVGLPAPNRSHFEAMNVIEDAGVGGSARSGWINRTVGLGTSYPEQAVQMGSVLLPESLVGAAPALGATQVSDVRILPFDPNTSPTRRSAVSRMWETDTGPGGAAVRSAVATTQVLDPLATAASASDSANPVHKPAYPAGPLQSVLANTSALIRADVGAKFVTVDYGNWDMHQNLGRTGSGWMFDQVTHLAASLKAFFDDLGPAASRVTLVTLSEFGRRVAQNGSGGVDHGWGNAMLLLGAGVKGGQVYGGWKGLDQLTDGDVTVQTNFQSVLWEVVSRRFPALSGARSTLLPDASTTPLGVVA</sequence>
<evidence type="ECO:0000256" key="1">
    <source>
        <dbReference type="SAM" id="MobiDB-lite"/>
    </source>
</evidence>
<accession>A0A917B9P1</accession>
<evidence type="ECO:0000313" key="2">
    <source>
        <dbReference type="EMBL" id="GGF33151.1"/>
    </source>
</evidence>
<dbReference type="AlphaFoldDB" id="A0A917B9P1"/>
<name>A0A917B9P1_9ACTN</name>
<dbReference type="PANTHER" id="PTHR43737:SF1">
    <property type="entry name" value="DUF1501 DOMAIN-CONTAINING PROTEIN"/>
    <property type="match status" value="1"/>
</dbReference>
<reference evidence="2" key="1">
    <citation type="journal article" date="2014" name="Int. J. Syst. Evol. Microbiol.">
        <title>Complete genome sequence of Corynebacterium casei LMG S-19264T (=DSM 44701T), isolated from a smear-ripened cheese.</title>
        <authorList>
            <consortium name="US DOE Joint Genome Institute (JGI-PGF)"/>
            <person name="Walter F."/>
            <person name="Albersmeier A."/>
            <person name="Kalinowski J."/>
            <person name="Ruckert C."/>
        </authorList>
    </citation>
    <scope>NUCLEOTIDE SEQUENCE</scope>
    <source>
        <strain evidence="2">CGMCC 1.16067</strain>
    </source>
</reference>
<organism evidence="2 3">
    <name type="scientific">Marmoricola endophyticus</name>
    <dbReference type="NCBI Taxonomy" id="2040280"/>
    <lineage>
        <taxon>Bacteria</taxon>
        <taxon>Bacillati</taxon>
        <taxon>Actinomycetota</taxon>
        <taxon>Actinomycetes</taxon>
        <taxon>Propionibacteriales</taxon>
        <taxon>Nocardioidaceae</taxon>
        <taxon>Marmoricola</taxon>
    </lineage>
</organism>
<feature type="region of interest" description="Disordered" evidence="1">
    <location>
        <begin position="211"/>
        <end position="230"/>
    </location>
</feature>
<gene>
    <name evidence="2" type="ORF">GCM10011519_03260</name>
</gene>
<dbReference type="RefSeq" id="WP_188777643.1">
    <property type="nucleotide sequence ID" value="NZ_BMKQ01000001.1"/>
</dbReference>
<reference evidence="2" key="2">
    <citation type="submission" date="2020-09" db="EMBL/GenBank/DDBJ databases">
        <authorList>
            <person name="Sun Q."/>
            <person name="Zhou Y."/>
        </authorList>
    </citation>
    <scope>NUCLEOTIDE SEQUENCE</scope>
    <source>
        <strain evidence="2">CGMCC 1.16067</strain>
    </source>
</reference>
<dbReference type="EMBL" id="BMKQ01000001">
    <property type="protein sequence ID" value="GGF33151.1"/>
    <property type="molecule type" value="Genomic_DNA"/>
</dbReference>
<dbReference type="InterPro" id="IPR010869">
    <property type="entry name" value="DUF1501"/>
</dbReference>
<dbReference type="Pfam" id="PF07394">
    <property type="entry name" value="DUF1501"/>
    <property type="match status" value="1"/>
</dbReference>
<keyword evidence="3" id="KW-1185">Reference proteome</keyword>
<evidence type="ECO:0000313" key="3">
    <source>
        <dbReference type="Proteomes" id="UP000649179"/>
    </source>
</evidence>
<dbReference type="InterPro" id="IPR006311">
    <property type="entry name" value="TAT_signal"/>
</dbReference>
<dbReference type="PROSITE" id="PS51318">
    <property type="entry name" value="TAT"/>
    <property type="match status" value="1"/>
</dbReference>
<dbReference type="PANTHER" id="PTHR43737">
    <property type="entry name" value="BLL7424 PROTEIN"/>
    <property type="match status" value="1"/>
</dbReference>
<proteinExistence type="predicted"/>
<protein>
    <recommendedName>
        <fullName evidence="4">DUF1501 domain-containing protein</fullName>
    </recommendedName>
</protein>